<dbReference type="Gene3D" id="3.20.20.190">
    <property type="entry name" value="Phosphatidylinositol (PI) phosphodiesterase"/>
    <property type="match status" value="1"/>
</dbReference>
<protein>
    <submittedName>
        <fullName evidence="2">Phosphatidylinositol-specific phospholipase C1-like protein</fullName>
    </submittedName>
</protein>
<evidence type="ECO:0000313" key="3">
    <source>
        <dbReference type="Proteomes" id="UP001210865"/>
    </source>
</evidence>
<dbReference type="InterPro" id="IPR032075">
    <property type="entry name" value="PI-PLC-C1"/>
</dbReference>
<proteinExistence type="predicted"/>
<evidence type="ECO:0000256" key="1">
    <source>
        <dbReference type="SAM" id="SignalP"/>
    </source>
</evidence>
<evidence type="ECO:0000313" key="2">
    <source>
        <dbReference type="EMBL" id="WBO21041.1"/>
    </source>
</evidence>
<name>A0ABY7NHM4_9SPHN</name>
<dbReference type="RefSeq" id="WP_270075691.1">
    <property type="nucleotide sequence ID" value="NZ_CP115174.1"/>
</dbReference>
<dbReference type="InterPro" id="IPR017946">
    <property type="entry name" value="PLC-like_Pdiesterase_TIM-brl"/>
</dbReference>
<dbReference type="EMBL" id="CP115174">
    <property type="protein sequence ID" value="WBO21041.1"/>
    <property type="molecule type" value="Genomic_DNA"/>
</dbReference>
<accession>A0ABY7NHM4</accession>
<dbReference type="CDD" id="cd08589">
    <property type="entry name" value="PI-PLCc_SaPLC1_like"/>
    <property type="match status" value="1"/>
</dbReference>
<organism evidence="2 3">
    <name type="scientific">Sphingomonas abietis</name>
    <dbReference type="NCBI Taxonomy" id="3012344"/>
    <lineage>
        <taxon>Bacteria</taxon>
        <taxon>Pseudomonadati</taxon>
        <taxon>Pseudomonadota</taxon>
        <taxon>Alphaproteobacteria</taxon>
        <taxon>Sphingomonadales</taxon>
        <taxon>Sphingomonadaceae</taxon>
        <taxon>Sphingomonas</taxon>
    </lineage>
</organism>
<keyword evidence="1" id="KW-0732">Signal</keyword>
<keyword evidence="3" id="KW-1185">Reference proteome</keyword>
<feature type="chain" id="PRO_5047430547" evidence="1">
    <location>
        <begin position="20"/>
        <end position="419"/>
    </location>
</feature>
<dbReference type="Pfam" id="PF16670">
    <property type="entry name" value="PI-PLC-C1"/>
    <property type="match status" value="1"/>
</dbReference>
<sequence length="419" mass="45080">MRALIPILMLGGAGLSAHAASATPPARHGCHLAAADARQAGDGCAEAWMDRHLRLNDLMTVGTHNSYKQAIPPADYRLIAAATAKGAQSLDYTHKSLPAELDAGMRQIEIDVVYDPQGGRYAHPHIAEATHTALDPAWTATMMQPGFKVLHIPDVDFRSSCVTFKQCLGLVKAWSDAHPRHAPITILINAKDGKAAPGGVPLLSFDTAAFDAFDAEIRAVLPPSKLITPDDVQGHYPTLREAVLADHWPTLGAARGKILFALDETPEKVAIYRGGRASLEGRVAFVNTDEHSPAAAYLTLNHPVEQGQRIADDVRAGFLVRTRADDNTWEARRNDVAHRDLALKTGAQFVSTDYLWPDPRLPGGFAVRLPDHDAAVCNPVRAAAQCSGLPVERVSDADWARAEAAPISQPAPRDAIVQP</sequence>
<dbReference type="SUPFAM" id="SSF51695">
    <property type="entry name" value="PLC-like phosphodiesterases"/>
    <property type="match status" value="1"/>
</dbReference>
<feature type="signal peptide" evidence="1">
    <location>
        <begin position="1"/>
        <end position="19"/>
    </location>
</feature>
<dbReference type="Proteomes" id="UP001210865">
    <property type="component" value="Chromosome"/>
</dbReference>
<gene>
    <name evidence="2" type="ORF">PBT88_12585</name>
</gene>
<reference evidence="2 3" key="1">
    <citation type="submission" date="2022-12" db="EMBL/GenBank/DDBJ databases">
        <title>Sphingomonas abieness sp. nov., an endophytic bacterium isolated from Abies koreana.</title>
        <authorList>
            <person name="Jiang L."/>
            <person name="Lee J."/>
        </authorList>
    </citation>
    <scope>NUCLEOTIDE SEQUENCE [LARGE SCALE GENOMIC DNA]</scope>
    <source>
        <strain evidence="3">PAMB 00755</strain>
    </source>
</reference>